<proteinExistence type="predicted"/>
<name>A0ABY2PU14_9ENTR</name>
<organism evidence="1 2">
    <name type="scientific">Citrobacter murliniae</name>
    <dbReference type="NCBI Taxonomy" id="67829"/>
    <lineage>
        <taxon>Bacteria</taxon>
        <taxon>Pseudomonadati</taxon>
        <taxon>Pseudomonadota</taxon>
        <taxon>Gammaproteobacteria</taxon>
        <taxon>Enterobacterales</taxon>
        <taxon>Enterobacteriaceae</taxon>
        <taxon>Citrobacter</taxon>
        <taxon>Citrobacter freundii complex</taxon>
    </lineage>
</organism>
<protein>
    <submittedName>
        <fullName evidence="1">Uncharacterized protein</fullName>
    </submittedName>
</protein>
<accession>A0ABY2PU14</accession>
<evidence type="ECO:0000313" key="2">
    <source>
        <dbReference type="Proteomes" id="UP000306790"/>
    </source>
</evidence>
<dbReference type="Proteomes" id="UP000306790">
    <property type="component" value="Unassembled WGS sequence"/>
</dbReference>
<reference evidence="1 2" key="1">
    <citation type="submission" date="2018-05" db="EMBL/GenBank/DDBJ databases">
        <title>Isolation and genomic analyses of lactose-positive bacteria from faecal samples of preterm neonates.</title>
        <authorList>
            <person name="Chen Y."/>
            <person name="Brook T.C."/>
            <person name="O'Neill I."/>
            <person name="Soe C.Z."/>
            <person name="Hall L.J."/>
            <person name="Hoyles L."/>
        </authorList>
    </citation>
    <scope>NUCLEOTIDE SEQUENCE [LARGE SCALE GENOMIC DNA]</scope>
    <source>
        <strain evidence="1 2">P080C CL</strain>
    </source>
</reference>
<evidence type="ECO:0000313" key="1">
    <source>
        <dbReference type="EMBL" id="THE38265.1"/>
    </source>
</evidence>
<gene>
    <name evidence="1" type="ORF">DJ535_11160</name>
</gene>
<keyword evidence="2" id="KW-1185">Reference proteome</keyword>
<sequence length="68" mass="7513">MLELLAAVLIANEWILSAMEMLNNAVQVQVQAEYPHPEDILSLPAIPLFLSFPVEAVVAKIPLSQQLM</sequence>
<comment type="caution">
    <text evidence="1">The sequence shown here is derived from an EMBL/GenBank/DDBJ whole genome shotgun (WGS) entry which is preliminary data.</text>
</comment>
<dbReference type="EMBL" id="QFVP01000006">
    <property type="protein sequence ID" value="THE38265.1"/>
    <property type="molecule type" value="Genomic_DNA"/>
</dbReference>